<dbReference type="SUPFAM" id="SSF50129">
    <property type="entry name" value="GroES-like"/>
    <property type="match status" value="1"/>
</dbReference>
<dbReference type="InterPro" id="IPR011032">
    <property type="entry name" value="GroES-like_sf"/>
</dbReference>
<reference evidence="2" key="1">
    <citation type="submission" date="2024-06" db="EMBL/GenBank/DDBJ databases">
        <title>Draft Genome Sequences of Epichloe bromicola Strains Isolated from Elymus ciliaris.</title>
        <authorList>
            <consortium name="Epichloe bromicola genome sequencing consortium"/>
            <person name="Miura A."/>
            <person name="Imano S."/>
            <person name="Ashida A."/>
            <person name="Sato I."/>
            <person name="Chiba S."/>
            <person name="Tanaka A."/>
            <person name="Camagna M."/>
            <person name="Takemoto D."/>
        </authorList>
    </citation>
    <scope>NUCLEOTIDE SEQUENCE [LARGE SCALE GENOMIC DNA]</scope>
    <source>
        <strain evidence="2">DP</strain>
    </source>
</reference>
<keyword evidence="2" id="KW-1185">Reference proteome</keyword>
<evidence type="ECO:0000313" key="2">
    <source>
        <dbReference type="Proteomes" id="UP001562357"/>
    </source>
</evidence>
<dbReference type="Gene3D" id="3.90.180.10">
    <property type="entry name" value="Medium-chain alcohol dehydrogenases, catalytic domain"/>
    <property type="match status" value="2"/>
</dbReference>
<dbReference type="Proteomes" id="UP001562357">
    <property type="component" value="Unassembled WGS sequence"/>
</dbReference>
<evidence type="ECO:0000313" key="1">
    <source>
        <dbReference type="EMBL" id="GAB0138270.1"/>
    </source>
</evidence>
<comment type="caution">
    <text evidence="1">The sequence shown here is derived from an EMBL/GenBank/DDBJ whole genome shotgun (WGS) entry which is preliminary data.</text>
</comment>
<sequence length="137" mass="14606">MKALVTTGEKTAKVSEVPVPEPRGGEILIKVHYVDAIPLLINGATGRGLGDGVGAPANVRVESTIAYTVFWNPPGLRTYAAFDNSGGDGSEDRKFWEKYLKALPKWLQDGHLKPNPQVELGGLGASRLALNGRGRVA</sequence>
<dbReference type="Gene3D" id="3.40.50.720">
    <property type="entry name" value="NAD(P)-binding Rossmann-like Domain"/>
    <property type="match status" value="1"/>
</dbReference>
<dbReference type="EMBL" id="BAAFGZ010000386">
    <property type="protein sequence ID" value="GAB0138270.1"/>
    <property type="molecule type" value="Genomic_DNA"/>
</dbReference>
<protein>
    <submittedName>
        <fullName evidence="1">Uncharacterized protein</fullName>
    </submittedName>
</protein>
<accession>A0ABQ0CXT8</accession>
<proteinExistence type="predicted"/>
<name>A0ABQ0CXT8_9HYPO</name>
<gene>
    <name evidence="1" type="primary">g6507</name>
    <name evidence="1" type="ORF">EsDP_00006507</name>
</gene>
<organism evidence="1 2">
    <name type="scientific">Epichloe bromicola</name>
    <dbReference type="NCBI Taxonomy" id="79588"/>
    <lineage>
        <taxon>Eukaryota</taxon>
        <taxon>Fungi</taxon>
        <taxon>Dikarya</taxon>
        <taxon>Ascomycota</taxon>
        <taxon>Pezizomycotina</taxon>
        <taxon>Sordariomycetes</taxon>
        <taxon>Hypocreomycetidae</taxon>
        <taxon>Hypocreales</taxon>
        <taxon>Clavicipitaceae</taxon>
        <taxon>Epichloe</taxon>
    </lineage>
</organism>